<dbReference type="InterPro" id="IPR003594">
    <property type="entry name" value="HATPase_dom"/>
</dbReference>
<dbReference type="SMART" id="SM00387">
    <property type="entry name" value="HATPase_c"/>
    <property type="match status" value="1"/>
</dbReference>
<dbReference type="Pfam" id="PF00512">
    <property type="entry name" value="HisKA"/>
    <property type="match status" value="1"/>
</dbReference>
<evidence type="ECO:0000256" key="1">
    <source>
        <dbReference type="ARBA" id="ARBA00000085"/>
    </source>
</evidence>
<keyword evidence="6" id="KW-0418">Kinase</keyword>
<keyword evidence="7 10" id="KW-0067">ATP-binding</keyword>
<organism evidence="10 11">
    <name type="scientific">Flavobacterium fructosi</name>
    <dbReference type="NCBI Taxonomy" id="3230416"/>
    <lineage>
        <taxon>Bacteria</taxon>
        <taxon>Pseudomonadati</taxon>
        <taxon>Bacteroidota</taxon>
        <taxon>Flavobacteriia</taxon>
        <taxon>Flavobacteriales</taxon>
        <taxon>Flavobacteriaceae</taxon>
        <taxon>Flavobacterium</taxon>
    </lineage>
</organism>
<dbReference type="RefSeq" id="WP_379858471.1">
    <property type="nucleotide sequence ID" value="NZ_JBHZQA010000008.1"/>
</dbReference>
<reference evidence="10 11" key="1">
    <citation type="submission" date="2024-06" db="EMBL/GenBank/DDBJ databases">
        <title>Flavobacterium spp. isolated from glacier.</title>
        <authorList>
            <person name="Han D."/>
        </authorList>
    </citation>
    <scope>NUCLEOTIDE SEQUENCE [LARGE SCALE GENOMIC DNA]</scope>
    <source>
        <strain evidence="10 11">LB3P45</strain>
    </source>
</reference>
<evidence type="ECO:0000256" key="4">
    <source>
        <dbReference type="ARBA" id="ARBA00022679"/>
    </source>
</evidence>
<dbReference type="InterPro" id="IPR003661">
    <property type="entry name" value="HisK_dim/P_dom"/>
</dbReference>
<evidence type="ECO:0000256" key="6">
    <source>
        <dbReference type="ARBA" id="ARBA00022777"/>
    </source>
</evidence>
<dbReference type="PANTHER" id="PTHR42878:SF7">
    <property type="entry name" value="SENSOR HISTIDINE KINASE GLRK"/>
    <property type="match status" value="1"/>
</dbReference>
<evidence type="ECO:0000259" key="9">
    <source>
        <dbReference type="PROSITE" id="PS50109"/>
    </source>
</evidence>
<evidence type="ECO:0000256" key="7">
    <source>
        <dbReference type="ARBA" id="ARBA00022840"/>
    </source>
</evidence>
<dbReference type="Pfam" id="PF02518">
    <property type="entry name" value="HATPase_c"/>
    <property type="match status" value="1"/>
</dbReference>
<comment type="caution">
    <text evidence="10">The sequence shown here is derived from an EMBL/GenBank/DDBJ whole genome shotgun (WGS) entry which is preliminary data.</text>
</comment>
<protein>
    <recommendedName>
        <fullName evidence="2">histidine kinase</fullName>
        <ecNumber evidence="2">2.7.13.3</ecNumber>
    </recommendedName>
</protein>
<evidence type="ECO:0000313" key="10">
    <source>
        <dbReference type="EMBL" id="MFE3848740.1"/>
    </source>
</evidence>
<evidence type="ECO:0000256" key="8">
    <source>
        <dbReference type="ARBA" id="ARBA00023012"/>
    </source>
</evidence>
<dbReference type="EC" id="2.7.13.3" evidence="2"/>
<evidence type="ECO:0000256" key="3">
    <source>
        <dbReference type="ARBA" id="ARBA00022553"/>
    </source>
</evidence>
<dbReference type="PROSITE" id="PS50109">
    <property type="entry name" value="HIS_KIN"/>
    <property type="match status" value="1"/>
</dbReference>
<evidence type="ECO:0000256" key="5">
    <source>
        <dbReference type="ARBA" id="ARBA00022741"/>
    </source>
</evidence>
<gene>
    <name evidence="10" type="ORF">ACFX5D_12270</name>
</gene>
<keyword evidence="3" id="KW-0597">Phosphoprotein</keyword>
<dbReference type="SMART" id="SM00388">
    <property type="entry name" value="HisKA"/>
    <property type="match status" value="1"/>
</dbReference>
<accession>A0ABW6HPG3</accession>
<dbReference type="SUPFAM" id="SSF47384">
    <property type="entry name" value="Homodimeric domain of signal transducing histidine kinase"/>
    <property type="match status" value="1"/>
</dbReference>
<dbReference type="CDD" id="cd00082">
    <property type="entry name" value="HisKA"/>
    <property type="match status" value="1"/>
</dbReference>
<dbReference type="SUPFAM" id="SSF55874">
    <property type="entry name" value="ATPase domain of HSP90 chaperone/DNA topoisomerase II/histidine kinase"/>
    <property type="match status" value="1"/>
</dbReference>
<sequence length="243" mass="27705">MAQSAQKCQEELSALKKEYENFVYLVSHDIKTPMRAIANIATWIEDDLGPDINIDILNNFSLLKNRVGRLENMLNALLELSRINRTDMEEYEVNIPKLVKECMVTLDNKTNVKFHLNYNLYNENCITLGKKMNKVIFNLLDNAVRFHDKEIKNVFVDVSENESDYEIKISDDGPGIAEEVRNKIFAIFYTVNSKDFLDSTGAGLTISSKIVEMVGGKIQYTPAVINNGSVFQINWPKVISLKN</sequence>
<feature type="domain" description="Histidine kinase" evidence="9">
    <location>
        <begin position="25"/>
        <end position="239"/>
    </location>
</feature>
<dbReference type="Gene3D" id="3.30.565.10">
    <property type="entry name" value="Histidine kinase-like ATPase, C-terminal domain"/>
    <property type="match status" value="1"/>
</dbReference>
<keyword evidence="5" id="KW-0547">Nucleotide-binding</keyword>
<keyword evidence="4" id="KW-0808">Transferase</keyword>
<keyword evidence="11" id="KW-1185">Reference proteome</keyword>
<dbReference type="PANTHER" id="PTHR42878">
    <property type="entry name" value="TWO-COMPONENT HISTIDINE KINASE"/>
    <property type="match status" value="1"/>
</dbReference>
<comment type="catalytic activity">
    <reaction evidence="1">
        <text>ATP + protein L-histidine = ADP + protein N-phospho-L-histidine.</text>
        <dbReference type="EC" id="2.7.13.3"/>
    </reaction>
</comment>
<dbReference type="Proteomes" id="UP001600039">
    <property type="component" value="Unassembled WGS sequence"/>
</dbReference>
<dbReference type="Gene3D" id="1.10.287.130">
    <property type="match status" value="1"/>
</dbReference>
<dbReference type="GO" id="GO:0005524">
    <property type="term" value="F:ATP binding"/>
    <property type="evidence" value="ECO:0007669"/>
    <property type="project" value="UniProtKB-KW"/>
</dbReference>
<dbReference type="InterPro" id="IPR050351">
    <property type="entry name" value="BphY/WalK/GraS-like"/>
</dbReference>
<keyword evidence="8" id="KW-0902">Two-component regulatory system</keyword>
<dbReference type="EMBL" id="JBHZQA010000008">
    <property type="protein sequence ID" value="MFE3848740.1"/>
    <property type="molecule type" value="Genomic_DNA"/>
</dbReference>
<evidence type="ECO:0000256" key="2">
    <source>
        <dbReference type="ARBA" id="ARBA00012438"/>
    </source>
</evidence>
<dbReference type="InterPro" id="IPR036097">
    <property type="entry name" value="HisK_dim/P_sf"/>
</dbReference>
<dbReference type="InterPro" id="IPR004358">
    <property type="entry name" value="Sig_transdc_His_kin-like_C"/>
</dbReference>
<proteinExistence type="predicted"/>
<dbReference type="InterPro" id="IPR036890">
    <property type="entry name" value="HATPase_C_sf"/>
</dbReference>
<evidence type="ECO:0000313" key="11">
    <source>
        <dbReference type="Proteomes" id="UP001600039"/>
    </source>
</evidence>
<dbReference type="InterPro" id="IPR005467">
    <property type="entry name" value="His_kinase_dom"/>
</dbReference>
<name>A0ABW6HPG3_9FLAO</name>
<dbReference type="PRINTS" id="PR00344">
    <property type="entry name" value="BCTRLSENSOR"/>
</dbReference>